<name>A0A8J7QDJ9_9BACT</name>
<dbReference type="InterPro" id="IPR035919">
    <property type="entry name" value="EAL_sf"/>
</dbReference>
<dbReference type="RefSeq" id="WP_207862545.1">
    <property type="nucleotide sequence ID" value="NZ_JAFREP010000039.1"/>
</dbReference>
<dbReference type="CDD" id="cd00130">
    <property type="entry name" value="PAS"/>
    <property type="match status" value="1"/>
</dbReference>
<dbReference type="Pfam" id="PF00072">
    <property type="entry name" value="Response_reg"/>
    <property type="match status" value="1"/>
</dbReference>
<dbReference type="SMART" id="SM00052">
    <property type="entry name" value="EAL"/>
    <property type="match status" value="1"/>
</dbReference>
<dbReference type="InterPro" id="IPR052155">
    <property type="entry name" value="Biofilm_reg_signaling"/>
</dbReference>
<dbReference type="InterPro" id="IPR001610">
    <property type="entry name" value="PAC"/>
</dbReference>
<dbReference type="Gene3D" id="3.30.450.20">
    <property type="entry name" value="PAS domain"/>
    <property type="match status" value="1"/>
</dbReference>
<evidence type="ECO:0000259" key="3">
    <source>
        <dbReference type="PROSITE" id="PS50112"/>
    </source>
</evidence>
<dbReference type="Gene3D" id="3.40.50.2300">
    <property type="match status" value="1"/>
</dbReference>
<reference evidence="7" key="1">
    <citation type="submission" date="2021-03" db="EMBL/GenBank/DDBJ databases">
        <authorList>
            <person name="Wang G."/>
        </authorList>
    </citation>
    <scope>NUCLEOTIDE SEQUENCE</scope>
    <source>
        <strain evidence="7">KCTC 12899</strain>
    </source>
</reference>
<dbReference type="Pfam" id="PF08447">
    <property type="entry name" value="PAS_3"/>
    <property type="match status" value="1"/>
</dbReference>
<dbReference type="PROSITE" id="PS50110">
    <property type="entry name" value="RESPONSE_REGULATORY"/>
    <property type="match status" value="1"/>
</dbReference>
<dbReference type="Gene3D" id="3.20.20.450">
    <property type="entry name" value="EAL domain"/>
    <property type="match status" value="1"/>
</dbReference>
<accession>A0A8J7QDJ9</accession>
<dbReference type="PROSITE" id="PS50883">
    <property type="entry name" value="EAL"/>
    <property type="match status" value="1"/>
</dbReference>
<dbReference type="InterPro" id="IPR000014">
    <property type="entry name" value="PAS"/>
</dbReference>
<dbReference type="CDD" id="cd01948">
    <property type="entry name" value="EAL"/>
    <property type="match status" value="1"/>
</dbReference>
<feature type="domain" description="Response regulatory" evidence="2">
    <location>
        <begin position="12"/>
        <end position="128"/>
    </location>
</feature>
<dbReference type="SMART" id="SM00267">
    <property type="entry name" value="GGDEF"/>
    <property type="match status" value="1"/>
</dbReference>
<dbReference type="PROSITE" id="PS50113">
    <property type="entry name" value="PAC"/>
    <property type="match status" value="1"/>
</dbReference>
<dbReference type="EMBL" id="JAFREP010000039">
    <property type="protein sequence ID" value="MBO1322572.1"/>
    <property type="molecule type" value="Genomic_DNA"/>
</dbReference>
<evidence type="ECO:0000313" key="7">
    <source>
        <dbReference type="EMBL" id="MBO1322572.1"/>
    </source>
</evidence>
<dbReference type="SUPFAM" id="SSF55785">
    <property type="entry name" value="PYP-like sensor domain (PAS domain)"/>
    <property type="match status" value="1"/>
</dbReference>
<dbReference type="InterPro" id="IPR043128">
    <property type="entry name" value="Rev_trsase/Diguanyl_cyclase"/>
</dbReference>
<sequence length="713" mass="80564">MRPDETEKLLGKVLVVDDDTFTRRLCRTALSRHGFQVEVAVNGQDALYKFGLLNPDLVILDVNMPLMDGYQTCKALRRDPAGLDVPIIIVTGMNDYESISKSFQAGATDFLTKPINWVVLAQRCLFCLRASRAFRKLREQELGLEMAQKIAHVGSWDWKLTEKAITWSNELDHLFGFVGRERKSFDLLLGAVHPDDRPALEAQLRDAFQDGTPFSIDHRIMKPDGNMLYVHQEVVVTTDTHGVPARIRGIIQDITQRKKSEDKIRRLAYFNPLSELPNRVFFESALQASLPMLIQRCVLGIYFVDLDSFKKVNETFGHRFGDRLILEGAKRLKTLCGQRLFVPHEPRETPMLLGHVGGGRFLFFMNNIAQMAQVMDIAKRILELMEKPYTLEERELYITCSVGVCIAPHHGKNAELLLKNSERAMYHAKEMGRNNFQIYNPNMEKGTEERLSLESHLRNALGKDELLLYFQPQMALADNRVVGVEALIRWRHAERGMISPGQFIPLAEENGLILPIGAWAIDKACEVNMNWRRAGLPPITVAVNLSGRQFMHQNVVKVIEEALQRTGLPPEFLEVEITESLLMRNVDEAIAILKQLREKGITIAIDDFGTGYSSLAYLTKFPVDILKIDGSFIFKILEDEGSLTIVSAIIAMAQKLGLKVIAEGVEDPAQLHVLRELGCDVVQGYLLCRPAPPDDLHSLLQPNYFADIDNQPA</sequence>
<feature type="modified residue" description="4-aspartylphosphate" evidence="1">
    <location>
        <position position="61"/>
    </location>
</feature>
<comment type="caution">
    <text evidence="7">The sequence shown here is derived from an EMBL/GenBank/DDBJ whole genome shotgun (WGS) entry which is preliminary data.</text>
</comment>
<feature type="domain" description="EAL" evidence="5">
    <location>
        <begin position="450"/>
        <end position="704"/>
    </location>
</feature>
<feature type="domain" description="PAS" evidence="3">
    <location>
        <begin position="165"/>
        <end position="211"/>
    </location>
</feature>
<dbReference type="InterPro" id="IPR013655">
    <property type="entry name" value="PAS_fold_3"/>
</dbReference>
<dbReference type="GO" id="GO:0000160">
    <property type="term" value="P:phosphorelay signal transduction system"/>
    <property type="evidence" value="ECO:0007669"/>
    <property type="project" value="InterPro"/>
</dbReference>
<dbReference type="InterPro" id="IPR000160">
    <property type="entry name" value="GGDEF_dom"/>
</dbReference>
<dbReference type="InterPro" id="IPR011006">
    <property type="entry name" value="CheY-like_superfamily"/>
</dbReference>
<evidence type="ECO:0000259" key="4">
    <source>
        <dbReference type="PROSITE" id="PS50113"/>
    </source>
</evidence>
<dbReference type="SUPFAM" id="SSF141868">
    <property type="entry name" value="EAL domain-like"/>
    <property type="match status" value="1"/>
</dbReference>
<dbReference type="PROSITE" id="PS50887">
    <property type="entry name" value="GGDEF"/>
    <property type="match status" value="1"/>
</dbReference>
<evidence type="ECO:0000259" key="6">
    <source>
        <dbReference type="PROSITE" id="PS50887"/>
    </source>
</evidence>
<dbReference type="InterPro" id="IPR035965">
    <property type="entry name" value="PAS-like_dom_sf"/>
</dbReference>
<dbReference type="InterPro" id="IPR000700">
    <property type="entry name" value="PAS-assoc_C"/>
</dbReference>
<dbReference type="NCBIfam" id="TIGR00229">
    <property type="entry name" value="sensory_box"/>
    <property type="match status" value="1"/>
</dbReference>
<dbReference type="SUPFAM" id="SSF52172">
    <property type="entry name" value="CheY-like"/>
    <property type="match status" value="1"/>
</dbReference>
<dbReference type="Proteomes" id="UP000664417">
    <property type="component" value="Unassembled WGS sequence"/>
</dbReference>
<feature type="domain" description="GGDEF" evidence="6">
    <location>
        <begin position="297"/>
        <end position="441"/>
    </location>
</feature>
<dbReference type="Pfam" id="PF00990">
    <property type="entry name" value="GGDEF"/>
    <property type="match status" value="1"/>
</dbReference>
<organism evidence="7 8">
    <name type="scientific">Acanthopleuribacter pedis</name>
    <dbReference type="NCBI Taxonomy" id="442870"/>
    <lineage>
        <taxon>Bacteria</taxon>
        <taxon>Pseudomonadati</taxon>
        <taxon>Acidobacteriota</taxon>
        <taxon>Holophagae</taxon>
        <taxon>Acanthopleuribacterales</taxon>
        <taxon>Acanthopleuribacteraceae</taxon>
        <taxon>Acanthopleuribacter</taxon>
    </lineage>
</organism>
<evidence type="ECO:0000313" key="8">
    <source>
        <dbReference type="Proteomes" id="UP000664417"/>
    </source>
</evidence>
<feature type="domain" description="PAC" evidence="4">
    <location>
        <begin position="214"/>
        <end position="266"/>
    </location>
</feature>
<dbReference type="Gene3D" id="2.10.70.100">
    <property type="match status" value="1"/>
</dbReference>
<protein>
    <submittedName>
        <fullName evidence="7">EAL domain-containing protein</fullName>
    </submittedName>
</protein>
<dbReference type="InterPro" id="IPR001789">
    <property type="entry name" value="Sig_transdc_resp-reg_receiver"/>
</dbReference>
<dbReference type="FunFam" id="3.20.20.450:FF:000001">
    <property type="entry name" value="Cyclic di-GMP phosphodiesterase yahA"/>
    <property type="match status" value="1"/>
</dbReference>
<dbReference type="NCBIfam" id="TIGR00254">
    <property type="entry name" value="GGDEF"/>
    <property type="match status" value="1"/>
</dbReference>
<dbReference type="InterPro" id="IPR001633">
    <property type="entry name" value="EAL_dom"/>
</dbReference>
<dbReference type="SMART" id="SM00086">
    <property type="entry name" value="PAC"/>
    <property type="match status" value="1"/>
</dbReference>
<dbReference type="PANTHER" id="PTHR44757">
    <property type="entry name" value="DIGUANYLATE CYCLASE DGCP"/>
    <property type="match status" value="1"/>
</dbReference>
<evidence type="ECO:0000259" key="2">
    <source>
        <dbReference type="PROSITE" id="PS50110"/>
    </source>
</evidence>
<gene>
    <name evidence="7" type="ORF">J3U88_29130</name>
</gene>
<dbReference type="SMART" id="SM00448">
    <property type="entry name" value="REC"/>
    <property type="match status" value="1"/>
</dbReference>
<evidence type="ECO:0000256" key="1">
    <source>
        <dbReference type="PROSITE-ProRule" id="PRU00169"/>
    </source>
</evidence>
<keyword evidence="1" id="KW-0597">Phosphoprotein</keyword>
<dbReference type="PROSITE" id="PS50112">
    <property type="entry name" value="PAS"/>
    <property type="match status" value="1"/>
</dbReference>
<dbReference type="Gene3D" id="3.30.70.270">
    <property type="match status" value="1"/>
</dbReference>
<dbReference type="SUPFAM" id="SSF55073">
    <property type="entry name" value="Nucleotide cyclase"/>
    <property type="match status" value="1"/>
</dbReference>
<dbReference type="AlphaFoldDB" id="A0A8J7QDJ9"/>
<proteinExistence type="predicted"/>
<dbReference type="PANTHER" id="PTHR44757:SF2">
    <property type="entry name" value="BIOFILM ARCHITECTURE MAINTENANCE PROTEIN MBAA"/>
    <property type="match status" value="1"/>
</dbReference>
<evidence type="ECO:0000259" key="5">
    <source>
        <dbReference type="PROSITE" id="PS50883"/>
    </source>
</evidence>
<dbReference type="Pfam" id="PF00563">
    <property type="entry name" value="EAL"/>
    <property type="match status" value="1"/>
</dbReference>
<dbReference type="InterPro" id="IPR029787">
    <property type="entry name" value="Nucleotide_cyclase"/>
</dbReference>
<dbReference type="CDD" id="cd01949">
    <property type="entry name" value="GGDEF"/>
    <property type="match status" value="1"/>
</dbReference>
<keyword evidence="8" id="KW-1185">Reference proteome</keyword>